<dbReference type="PROSITE" id="PS51257">
    <property type="entry name" value="PROKAR_LIPOPROTEIN"/>
    <property type="match status" value="1"/>
</dbReference>
<evidence type="ECO:0000313" key="2">
    <source>
        <dbReference type="Proteomes" id="UP000006546"/>
    </source>
</evidence>
<organism evidence="1 2">
    <name type="scientific">Treponema brennaborense (strain DSM 12168 / CIP 105900 / DD5/3)</name>
    <dbReference type="NCBI Taxonomy" id="906968"/>
    <lineage>
        <taxon>Bacteria</taxon>
        <taxon>Pseudomonadati</taxon>
        <taxon>Spirochaetota</taxon>
        <taxon>Spirochaetia</taxon>
        <taxon>Spirochaetales</taxon>
        <taxon>Treponemataceae</taxon>
        <taxon>Treponema</taxon>
    </lineage>
</organism>
<dbReference type="Proteomes" id="UP000006546">
    <property type="component" value="Chromosome"/>
</dbReference>
<dbReference type="eggNOG" id="ENOG5030DBM">
    <property type="taxonomic scope" value="Bacteria"/>
</dbReference>
<dbReference type="KEGG" id="tbe:Trebr_0624"/>
<keyword evidence="2" id="KW-1185">Reference proteome</keyword>
<dbReference type="EMBL" id="CP002696">
    <property type="protein sequence ID" value="AEE16066.1"/>
    <property type="molecule type" value="Genomic_DNA"/>
</dbReference>
<reference evidence="2" key="1">
    <citation type="submission" date="2011-04" db="EMBL/GenBank/DDBJ databases">
        <title>The complete genome of Treponema brennaborense DSM 12168.</title>
        <authorList>
            <person name="Lucas S."/>
            <person name="Han J."/>
            <person name="Lapidus A."/>
            <person name="Bruce D."/>
            <person name="Goodwin L."/>
            <person name="Pitluck S."/>
            <person name="Peters L."/>
            <person name="Kyrpides N."/>
            <person name="Mavromatis K."/>
            <person name="Ivanova N."/>
            <person name="Mikhailova N."/>
            <person name="Pagani I."/>
            <person name="Teshima H."/>
            <person name="Detter J.C."/>
            <person name="Tapia R."/>
            <person name="Han C."/>
            <person name="Land M."/>
            <person name="Hauser L."/>
            <person name="Markowitz V."/>
            <person name="Cheng J.-F."/>
            <person name="Hugenholtz P."/>
            <person name="Woyke T."/>
            <person name="Wu D."/>
            <person name="Gronow S."/>
            <person name="Wellnitz S."/>
            <person name="Brambilla E."/>
            <person name="Klenk H.-P."/>
            <person name="Eisen J.A."/>
        </authorList>
    </citation>
    <scope>NUCLEOTIDE SEQUENCE [LARGE SCALE GENOMIC DNA]</scope>
    <source>
        <strain evidence="2">DSM 12168 / CIP 105900 / DD5/3</strain>
    </source>
</reference>
<protein>
    <recommendedName>
        <fullName evidence="3">Lipoprotein</fullName>
    </recommendedName>
</protein>
<dbReference type="RefSeq" id="WP_013757785.1">
    <property type="nucleotide sequence ID" value="NC_015500.1"/>
</dbReference>
<dbReference type="STRING" id="906968.Trebr_0624"/>
<accession>F4LPX4</accession>
<evidence type="ECO:0008006" key="3">
    <source>
        <dbReference type="Google" id="ProtNLM"/>
    </source>
</evidence>
<proteinExistence type="predicted"/>
<dbReference type="AlphaFoldDB" id="F4LPX4"/>
<name>F4LPX4_TREBD</name>
<sequence>MKKNNRFTVRTLLPVLLILITITAISGCQQETIFSQIEDETELEDAVIKGSVFSIVAFKDKIYATDGRIYAKAKNVLRGWAEVTSPSGNIIKLAANSTYLYALNSESELFYSDDAADWTEIDDWSGTLGSITTIFSDNNGNAYVKGKAKGNDTESFFTLSEATIAATTAVTSHVVEAGNTADSKTYTLDGSKKTVSDGTNTTTLDAEVYSLTYSPKADCLYAGTAAGVKKLTLKTDGTLTGSTADVPGSNVSSTLKSYETYAVYATKYTLDTTSYEAVYATTVMTGSTYSKVNGLWGYYESRGTWNRE</sequence>
<evidence type="ECO:0000313" key="1">
    <source>
        <dbReference type="EMBL" id="AEE16066.1"/>
    </source>
</evidence>
<dbReference type="HOGENOM" id="CLU_745850_0_0_12"/>
<dbReference type="OrthoDB" id="360550at2"/>
<gene>
    <name evidence="1" type="ordered locus">Trebr_0624</name>
</gene>